<sequence>MLKTLLQLWKILTPLDKRKLLLVLILVMVMALMEAAGVVSIMPFLAVLSNPNIVGNNSILQKIYYLLSSPSSQRFIMYLGFISLVVVFFSTFFKILTQYTLNRFASLQRHYFSTRLLKIYLQQNYEFFIGRNSSTLIKNILSEVDQLIGVMILPALNLISYGLVVFAMVGILLLYNPIIAILTACVLSTFYFIIYYLVRKKLDYIGASFIEANSERYQSCQEALNGIKDVIINDAKQGYLDNFESYSRVFAQHIATRDTLGQIPLYIIESVGYGCLIILAIILVISGKDVSHILPILGLYGFAAYRMLPAAQNIYRAITQIKFAQHILNLLKPEFELEAHNRAMLLQEQGLGFNRKIWINNIKFAYPERLDQPVLQNFSLSINKNNSIGIVGKSGSGKSTLMDIMLGLLRPQIGDVWIDDIKLTEQNIYLWWKIVGYVPQSIYLADKTVAENIAFGVPRSEIDMLQIENVAKQAQIHDFIVQQLPQGYSTVVGERGVMLSGGQRQRIGIARALYRNPQVLFMDEATSALDTETEHAVNEAIQSLSGKKTMIIIAHRESAVKNCDFIVYLQ</sequence>
<name>A0ABY8S888_9GAMM</name>
<evidence type="ECO:0000256" key="3">
    <source>
        <dbReference type="ARBA" id="ARBA00022741"/>
    </source>
</evidence>
<dbReference type="Pfam" id="PF00005">
    <property type="entry name" value="ABC_tran"/>
    <property type="match status" value="1"/>
</dbReference>
<proteinExistence type="predicted"/>
<dbReference type="Gene3D" id="1.20.1560.10">
    <property type="entry name" value="ABC transporter type 1, transmembrane domain"/>
    <property type="match status" value="1"/>
</dbReference>
<dbReference type="PROSITE" id="PS50929">
    <property type="entry name" value="ABC_TM1F"/>
    <property type="match status" value="1"/>
</dbReference>
<evidence type="ECO:0000256" key="4">
    <source>
        <dbReference type="ARBA" id="ARBA00022840"/>
    </source>
</evidence>
<feature type="transmembrane region" description="Helical" evidence="7">
    <location>
        <begin position="147"/>
        <end position="172"/>
    </location>
</feature>
<feature type="transmembrane region" description="Helical" evidence="7">
    <location>
        <begin position="20"/>
        <end position="48"/>
    </location>
</feature>
<evidence type="ECO:0000256" key="6">
    <source>
        <dbReference type="ARBA" id="ARBA00023136"/>
    </source>
</evidence>
<dbReference type="SUPFAM" id="SSF90123">
    <property type="entry name" value="ABC transporter transmembrane region"/>
    <property type="match status" value="1"/>
</dbReference>
<feature type="transmembrane region" description="Helical" evidence="7">
    <location>
        <begin position="75"/>
        <end position="96"/>
    </location>
</feature>
<dbReference type="Pfam" id="PF00664">
    <property type="entry name" value="ABC_membrane"/>
    <property type="match status" value="1"/>
</dbReference>
<dbReference type="InterPro" id="IPR017871">
    <property type="entry name" value="ABC_transporter-like_CS"/>
</dbReference>
<organism evidence="10 11">
    <name type="scientific">Acinetobacter corruptisaponis</name>
    <dbReference type="NCBI Taxonomy" id="3045147"/>
    <lineage>
        <taxon>Bacteria</taxon>
        <taxon>Pseudomonadati</taxon>
        <taxon>Pseudomonadota</taxon>
        <taxon>Gammaproteobacteria</taxon>
        <taxon>Moraxellales</taxon>
        <taxon>Moraxellaceae</taxon>
        <taxon>Acinetobacter</taxon>
    </lineage>
</organism>
<dbReference type="SMART" id="SM00382">
    <property type="entry name" value="AAA"/>
    <property type="match status" value="1"/>
</dbReference>
<evidence type="ECO:0000256" key="2">
    <source>
        <dbReference type="ARBA" id="ARBA00022692"/>
    </source>
</evidence>
<dbReference type="InterPro" id="IPR003439">
    <property type="entry name" value="ABC_transporter-like_ATP-bd"/>
</dbReference>
<dbReference type="PANTHER" id="PTHR24221:SF654">
    <property type="entry name" value="ATP-BINDING CASSETTE SUB-FAMILY B MEMBER 6"/>
    <property type="match status" value="1"/>
</dbReference>
<accession>A0ABY8S888</accession>
<dbReference type="PROSITE" id="PS00211">
    <property type="entry name" value="ABC_TRANSPORTER_1"/>
    <property type="match status" value="1"/>
</dbReference>
<dbReference type="InterPro" id="IPR027417">
    <property type="entry name" value="P-loop_NTPase"/>
</dbReference>
<feature type="transmembrane region" description="Helical" evidence="7">
    <location>
        <begin position="178"/>
        <end position="198"/>
    </location>
</feature>
<dbReference type="InterPro" id="IPR003593">
    <property type="entry name" value="AAA+_ATPase"/>
</dbReference>
<feature type="domain" description="ABC transporter" evidence="8">
    <location>
        <begin position="357"/>
        <end position="570"/>
    </location>
</feature>
<dbReference type="InterPro" id="IPR039421">
    <property type="entry name" value="Type_1_exporter"/>
</dbReference>
<keyword evidence="11" id="KW-1185">Reference proteome</keyword>
<evidence type="ECO:0000313" key="10">
    <source>
        <dbReference type="EMBL" id="WHP07666.1"/>
    </source>
</evidence>
<evidence type="ECO:0000313" key="11">
    <source>
        <dbReference type="Proteomes" id="UP001229836"/>
    </source>
</evidence>
<protein>
    <submittedName>
        <fullName evidence="10">ABC transporter ATP-binding protein</fullName>
    </submittedName>
</protein>
<gene>
    <name evidence="10" type="ORF">QLH32_12485</name>
</gene>
<keyword evidence="5 7" id="KW-1133">Transmembrane helix</keyword>
<dbReference type="InterPro" id="IPR036640">
    <property type="entry name" value="ABC1_TM_sf"/>
</dbReference>
<keyword evidence="3" id="KW-0547">Nucleotide-binding</keyword>
<comment type="subcellular location">
    <subcellularLocation>
        <location evidence="1">Cell membrane</location>
        <topology evidence="1">Multi-pass membrane protein</topology>
    </subcellularLocation>
</comment>
<dbReference type="GO" id="GO:0005524">
    <property type="term" value="F:ATP binding"/>
    <property type="evidence" value="ECO:0007669"/>
    <property type="project" value="UniProtKB-KW"/>
</dbReference>
<feature type="domain" description="ABC transmembrane type-1" evidence="9">
    <location>
        <begin position="21"/>
        <end position="288"/>
    </location>
</feature>
<dbReference type="InterPro" id="IPR011527">
    <property type="entry name" value="ABC1_TM_dom"/>
</dbReference>
<keyword evidence="2 7" id="KW-0812">Transmembrane</keyword>
<keyword evidence="6 7" id="KW-0472">Membrane</keyword>
<dbReference type="EMBL" id="CP125669">
    <property type="protein sequence ID" value="WHP07666.1"/>
    <property type="molecule type" value="Genomic_DNA"/>
</dbReference>
<dbReference type="SUPFAM" id="SSF52540">
    <property type="entry name" value="P-loop containing nucleoside triphosphate hydrolases"/>
    <property type="match status" value="1"/>
</dbReference>
<dbReference type="PROSITE" id="PS50893">
    <property type="entry name" value="ABC_TRANSPORTER_2"/>
    <property type="match status" value="1"/>
</dbReference>
<feature type="transmembrane region" description="Helical" evidence="7">
    <location>
        <begin position="263"/>
        <end position="285"/>
    </location>
</feature>
<evidence type="ECO:0000259" key="8">
    <source>
        <dbReference type="PROSITE" id="PS50893"/>
    </source>
</evidence>
<evidence type="ECO:0000256" key="7">
    <source>
        <dbReference type="SAM" id="Phobius"/>
    </source>
</evidence>
<dbReference type="Proteomes" id="UP001229836">
    <property type="component" value="Chromosome"/>
</dbReference>
<evidence type="ECO:0000256" key="1">
    <source>
        <dbReference type="ARBA" id="ARBA00004651"/>
    </source>
</evidence>
<evidence type="ECO:0000259" key="9">
    <source>
        <dbReference type="PROSITE" id="PS50929"/>
    </source>
</evidence>
<dbReference type="Gene3D" id="3.40.50.300">
    <property type="entry name" value="P-loop containing nucleotide triphosphate hydrolases"/>
    <property type="match status" value="1"/>
</dbReference>
<keyword evidence="4 10" id="KW-0067">ATP-binding</keyword>
<dbReference type="PANTHER" id="PTHR24221">
    <property type="entry name" value="ATP-BINDING CASSETTE SUB-FAMILY B"/>
    <property type="match status" value="1"/>
</dbReference>
<evidence type="ECO:0000256" key="5">
    <source>
        <dbReference type="ARBA" id="ARBA00022989"/>
    </source>
</evidence>
<reference evidence="10 11" key="1">
    <citation type="submission" date="2023-05" db="EMBL/GenBank/DDBJ databases">
        <title>The complete genome of Acinetobacter sp. nov KCTC 92772.</title>
        <authorList>
            <person name="Zhou G."/>
        </authorList>
    </citation>
    <scope>NUCLEOTIDE SEQUENCE [LARGE SCALE GENOMIC DNA]</scope>
    <source>
        <strain evidence="10 11">KCTC 92772</strain>
    </source>
</reference>